<protein>
    <submittedName>
        <fullName evidence="1">Uncharacterized protein</fullName>
    </submittedName>
</protein>
<dbReference type="AlphaFoldDB" id="A0A225UQ67"/>
<reference evidence="2" key="1">
    <citation type="submission" date="2017-03" db="EMBL/GenBank/DDBJ databases">
        <title>Phytopthora megakarya and P. palmivora, two closely related causual agents of cacao black pod achieved similar genome size and gene model numbers by different mechanisms.</title>
        <authorList>
            <person name="Ali S."/>
            <person name="Shao J."/>
            <person name="Larry D.J."/>
            <person name="Kronmiller B."/>
            <person name="Shen D."/>
            <person name="Strem M.D."/>
            <person name="Melnick R.L."/>
            <person name="Guiltinan M.J."/>
            <person name="Tyler B.M."/>
            <person name="Meinhardt L.W."/>
            <person name="Bailey B.A."/>
        </authorList>
    </citation>
    <scope>NUCLEOTIDE SEQUENCE [LARGE SCALE GENOMIC DNA]</scope>
    <source>
        <strain evidence="2">zdho120</strain>
    </source>
</reference>
<evidence type="ECO:0000313" key="1">
    <source>
        <dbReference type="EMBL" id="OWY94686.1"/>
    </source>
</evidence>
<proteinExistence type="predicted"/>
<sequence>MIYSGFDRFYTIILGSMVYPSSTSLRCQNLSFTCSWTLATTDFVYSNRQYNNLFVKTDLQDSSINVRELRSAVLAALHWGPYWAGAGCHSRTHVQFHIDNTSAVSWANRRSSRNPTARMYNRLLSLAEFQFNLVFTASHIPGKLNVMADAGSRVWSTRHLLAEIWSNMSFRYKSLSTIYPTSGVNAPPKCPGKLYLCHICSPLETVVLIRCTNELVEMVNSINSYFATYCWTGGWNTQHNRNQHSTIKLKLASIRWYHRRHKNISLSTSPRFELLLQGIKRLSDPRRKKQPLTPPFLRVLYRSLDLTRPRQRLLWGSVIIGYFFLLRRSEFLKVGKTRRFFCLKTANAFFSDDNGRRVKCRLATSVTIGLEGANNDQYGRGAWRTMSVAGDKLLCPIEGLKHILAARRQLNSTSKRHLCASLTAGEVVDVIKNTARTIGVPAANYSSHSI</sequence>
<dbReference type="STRING" id="4795.A0A225UQ67"/>
<dbReference type="OrthoDB" id="125406at2759"/>
<keyword evidence="2" id="KW-1185">Reference proteome</keyword>
<evidence type="ECO:0000313" key="2">
    <source>
        <dbReference type="Proteomes" id="UP000198211"/>
    </source>
</evidence>
<comment type="caution">
    <text evidence="1">The sequence shown here is derived from an EMBL/GenBank/DDBJ whole genome shotgun (WGS) entry which is preliminary data.</text>
</comment>
<dbReference type="CDD" id="cd09275">
    <property type="entry name" value="RNase_HI_RT_DIRS1"/>
    <property type="match status" value="1"/>
</dbReference>
<dbReference type="EMBL" id="NBNE01013979">
    <property type="protein sequence ID" value="OWY94686.1"/>
    <property type="molecule type" value="Genomic_DNA"/>
</dbReference>
<dbReference type="Proteomes" id="UP000198211">
    <property type="component" value="Unassembled WGS sequence"/>
</dbReference>
<accession>A0A225UQ67</accession>
<dbReference type="PANTHER" id="PTHR34605">
    <property type="entry name" value="PHAGE_INTEGRASE DOMAIN-CONTAINING PROTEIN"/>
    <property type="match status" value="1"/>
</dbReference>
<gene>
    <name evidence="1" type="ORF">PHMEG_00035511</name>
</gene>
<name>A0A225UQ67_9STRA</name>
<dbReference type="PANTHER" id="PTHR34605:SF3">
    <property type="entry name" value="P CELL-TYPE AGGLUTINATION PROTEIN MAP4-LIKE-RELATED"/>
    <property type="match status" value="1"/>
</dbReference>
<dbReference type="InterPro" id="IPR052925">
    <property type="entry name" value="Phage_Integrase-like_Recomb"/>
</dbReference>
<organism evidence="1 2">
    <name type="scientific">Phytophthora megakarya</name>
    <dbReference type="NCBI Taxonomy" id="4795"/>
    <lineage>
        <taxon>Eukaryota</taxon>
        <taxon>Sar</taxon>
        <taxon>Stramenopiles</taxon>
        <taxon>Oomycota</taxon>
        <taxon>Peronosporomycetes</taxon>
        <taxon>Peronosporales</taxon>
        <taxon>Peronosporaceae</taxon>
        <taxon>Phytophthora</taxon>
    </lineage>
</organism>